<dbReference type="InterPro" id="IPR036396">
    <property type="entry name" value="Cyt_P450_sf"/>
</dbReference>
<comment type="similarity">
    <text evidence="3 10">Belongs to the cytochrome P450 family.</text>
</comment>
<dbReference type="AlphaFoldDB" id="A0AAD7BA32"/>
<evidence type="ECO:0000313" key="12">
    <source>
        <dbReference type="EMBL" id="KAJ7614406.1"/>
    </source>
</evidence>
<evidence type="ECO:0000256" key="5">
    <source>
        <dbReference type="ARBA" id="ARBA00022723"/>
    </source>
</evidence>
<keyword evidence="7 9" id="KW-0408">Iron</keyword>
<dbReference type="PANTHER" id="PTHR46300:SF7">
    <property type="entry name" value="P450, PUTATIVE (EUROFUNG)-RELATED"/>
    <property type="match status" value="1"/>
</dbReference>
<dbReference type="InterPro" id="IPR050364">
    <property type="entry name" value="Cytochrome_P450_fung"/>
</dbReference>
<organism evidence="12 13">
    <name type="scientific">Roridomyces roridus</name>
    <dbReference type="NCBI Taxonomy" id="1738132"/>
    <lineage>
        <taxon>Eukaryota</taxon>
        <taxon>Fungi</taxon>
        <taxon>Dikarya</taxon>
        <taxon>Basidiomycota</taxon>
        <taxon>Agaricomycotina</taxon>
        <taxon>Agaricomycetes</taxon>
        <taxon>Agaricomycetidae</taxon>
        <taxon>Agaricales</taxon>
        <taxon>Marasmiineae</taxon>
        <taxon>Mycenaceae</taxon>
        <taxon>Roridomyces</taxon>
    </lineage>
</organism>
<dbReference type="PANTHER" id="PTHR46300">
    <property type="entry name" value="P450, PUTATIVE (EUROFUNG)-RELATED-RELATED"/>
    <property type="match status" value="1"/>
</dbReference>
<dbReference type="InterPro" id="IPR001128">
    <property type="entry name" value="Cyt_P450"/>
</dbReference>
<keyword evidence="11" id="KW-0732">Signal</keyword>
<keyword evidence="6 10" id="KW-0560">Oxidoreductase</keyword>
<comment type="cofactor">
    <cofactor evidence="1 9">
        <name>heme</name>
        <dbReference type="ChEBI" id="CHEBI:30413"/>
    </cofactor>
</comment>
<proteinExistence type="inferred from homology"/>
<accession>A0AAD7BA32</accession>
<dbReference type="CDD" id="cd11065">
    <property type="entry name" value="CYP64-like"/>
    <property type="match status" value="1"/>
</dbReference>
<feature type="signal peptide" evidence="11">
    <location>
        <begin position="1"/>
        <end position="17"/>
    </location>
</feature>
<sequence length="520" mass="57562">MPLTWLQLVLSASGTLALAYTLLPRRRGTPPPPPGPRRLPFIGNLLDVPAEKSWIKFADAGDICSISILGQQTTILNSASAARDLLDKKSSIYSDRPFVVMAGELGGWKDALGLMPYGDRYRRLRRTAHSFFGSPKIMTSFHPLEKQEVHKFAKRLMEKPTDFAAHIDKTAGATILRICHGYQVKEDGEDDFLALGSTAMRQFSQATSPGGFLVNAIPPLRHLPPWVPGTAFLALGKVFKETLHRMVDEPLEWVKEQIATGTAQPSILYHLLEGKKLTEEEEFEAKWLVGSLYAGGAHTTLATISAFFKAMVLYPEVMAKAQREIDSVVGDGRLPKLSDRNDLPYTSALVLEVYRWHAGGPTAVPHCLSEDDIHNGWFIPKGSIVIANIWKMTHDPRVYTDPMVFNPGRFIPCENKQPEMDPTDLVFGFGRRICPGRVLAETSVWLIVATTLAVFNISCDPDGGEIDLDQTPGIVRCVIGPRERQTGKLTMQLSLPSPFECLIEPRSARAVELIQADVQL</sequence>
<dbReference type="GO" id="GO:0016705">
    <property type="term" value="F:oxidoreductase activity, acting on paired donors, with incorporation or reduction of molecular oxygen"/>
    <property type="evidence" value="ECO:0007669"/>
    <property type="project" value="InterPro"/>
</dbReference>
<name>A0AAD7BA32_9AGAR</name>
<evidence type="ECO:0000256" key="7">
    <source>
        <dbReference type="ARBA" id="ARBA00023004"/>
    </source>
</evidence>
<evidence type="ECO:0000256" key="1">
    <source>
        <dbReference type="ARBA" id="ARBA00001971"/>
    </source>
</evidence>
<dbReference type="Pfam" id="PF00067">
    <property type="entry name" value="p450"/>
    <property type="match status" value="1"/>
</dbReference>
<dbReference type="GO" id="GO:0004497">
    <property type="term" value="F:monooxygenase activity"/>
    <property type="evidence" value="ECO:0007669"/>
    <property type="project" value="UniProtKB-KW"/>
</dbReference>
<keyword evidence="8 10" id="KW-0503">Monooxygenase</keyword>
<evidence type="ECO:0000256" key="11">
    <source>
        <dbReference type="SAM" id="SignalP"/>
    </source>
</evidence>
<protein>
    <submittedName>
        <fullName evidence="12">Cytochrome P450</fullName>
    </submittedName>
</protein>
<dbReference type="InterPro" id="IPR017972">
    <property type="entry name" value="Cyt_P450_CS"/>
</dbReference>
<dbReference type="GO" id="GO:0020037">
    <property type="term" value="F:heme binding"/>
    <property type="evidence" value="ECO:0007669"/>
    <property type="project" value="InterPro"/>
</dbReference>
<keyword evidence="4 9" id="KW-0349">Heme</keyword>
<feature type="chain" id="PRO_5042217120" evidence="11">
    <location>
        <begin position="18"/>
        <end position="520"/>
    </location>
</feature>
<dbReference type="PRINTS" id="PR00463">
    <property type="entry name" value="EP450I"/>
</dbReference>
<evidence type="ECO:0000313" key="13">
    <source>
        <dbReference type="Proteomes" id="UP001221142"/>
    </source>
</evidence>
<keyword evidence="5 9" id="KW-0479">Metal-binding</keyword>
<evidence type="ECO:0000256" key="2">
    <source>
        <dbReference type="ARBA" id="ARBA00005179"/>
    </source>
</evidence>
<dbReference type="InterPro" id="IPR002401">
    <property type="entry name" value="Cyt_P450_E_grp-I"/>
</dbReference>
<dbReference type="GO" id="GO:0005506">
    <property type="term" value="F:iron ion binding"/>
    <property type="evidence" value="ECO:0007669"/>
    <property type="project" value="InterPro"/>
</dbReference>
<dbReference type="EMBL" id="JARKIF010000026">
    <property type="protein sequence ID" value="KAJ7614406.1"/>
    <property type="molecule type" value="Genomic_DNA"/>
</dbReference>
<dbReference type="SUPFAM" id="SSF48264">
    <property type="entry name" value="Cytochrome P450"/>
    <property type="match status" value="1"/>
</dbReference>
<dbReference type="Gene3D" id="1.10.630.10">
    <property type="entry name" value="Cytochrome P450"/>
    <property type="match status" value="1"/>
</dbReference>
<comment type="caution">
    <text evidence="12">The sequence shown here is derived from an EMBL/GenBank/DDBJ whole genome shotgun (WGS) entry which is preliminary data.</text>
</comment>
<evidence type="ECO:0000256" key="8">
    <source>
        <dbReference type="ARBA" id="ARBA00023033"/>
    </source>
</evidence>
<dbReference type="PROSITE" id="PS00086">
    <property type="entry name" value="CYTOCHROME_P450"/>
    <property type="match status" value="1"/>
</dbReference>
<dbReference type="Proteomes" id="UP001221142">
    <property type="component" value="Unassembled WGS sequence"/>
</dbReference>
<evidence type="ECO:0000256" key="10">
    <source>
        <dbReference type="RuleBase" id="RU000461"/>
    </source>
</evidence>
<evidence type="ECO:0000256" key="9">
    <source>
        <dbReference type="PIRSR" id="PIRSR602401-1"/>
    </source>
</evidence>
<evidence type="ECO:0000256" key="3">
    <source>
        <dbReference type="ARBA" id="ARBA00010617"/>
    </source>
</evidence>
<feature type="binding site" description="axial binding residue" evidence="9">
    <location>
        <position position="434"/>
    </location>
    <ligand>
        <name>heme</name>
        <dbReference type="ChEBI" id="CHEBI:30413"/>
    </ligand>
    <ligandPart>
        <name>Fe</name>
        <dbReference type="ChEBI" id="CHEBI:18248"/>
    </ligandPart>
</feature>
<keyword evidence="13" id="KW-1185">Reference proteome</keyword>
<reference evidence="12" key="1">
    <citation type="submission" date="2023-03" db="EMBL/GenBank/DDBJ databases">
        <title>Massive genome expansion in bonnet fungi (Mycena s.s.) driven by repeated elements and novel gene families across ecological guilds.</title>
        <authorList>
            <consortium name="Lawrence Berkeley National Laboratory"/>
            <person name="Harder C.B."/>
            <person name="Miyauchi S."/>
            <person name="Viragh M."/>
            <person name="Kuo A."/>
            <person name="Thoen E."/>
            <person name="Andreopoulos B."/>
            <person name="Lu D."/>
            <person name="Skrede I."/>
            <person name="Drula E."/>
            <person name="Henrissat B."/>
            <person name="Morin E."/>
            <person name="Kohler A."/>
            <person name="Barry K."/>
            <person name="LaButti K."/>
            <person name="Morin E."/>
            <person name="Salamov A."/>
            <person name="Lipzen A."/>
            <person name="Mereny Z."/>
            <person name="Hegedus B."/>
            <person name="Baldrian P."/>
            <person name="Stursova M."/>
            <person name="Weitz H."/>
            <person name="Taylor A."/>
            <person name="Grigoriev I.V."/>
            <person name="Nagy L.G."/>
            <person name="Martin F."/>
            <person name="Kauserud H."/>
        </authorList>
    </citation>
    <scope>NUCLEOTIDE SEQUENCE</scope>
    <source>
        <strain evidence="12">9284</strain>
    </source>
</reference>
<evidence type="ECO:0000256" key="6">
    <source>
        <dbReference type="ARBA" id="ARBA00023002"/>
    </source>
</evidence>
<gene>
    <name evidence="12" type="ORF">FB45DRAFT_842322</name>
</gene>
<comment type="pathway">
    <text evidence="2">Secondary metabolite biosynthesis.</text>
</comment>
<evidence type="ECO:0000256" key="4">
    <source>
        <dbReference type="ARBA" id="ARBA00022617"/>
    </source>
</evidence>